<dbReference type="GO" id="GO:0016020">
    <property type="term" value="C:membrane"/>
    <property type="evidence" value="ECO:0007669"/>
    <property type="project" value="TreeGrafter"/>
</dbReference>
<evidence type="ECO:0000256" key="1">
    <source>
        <dbReference type="ARBA" id="ARBA00022801"/>
    </source>
</evidence>
<dbReference type="InterPro" id="IPR000073">
    <property type="entry name" value="AB_hydrolase_1"/>
</dbReference>
<dbReference type="InterPro" id="IPR050266">
    <property type="entry name" value="AB_hydrolase_sf"/>
</dbReference>
<dbReference type="RefSeq" id="WP_179829401.1">
    <property type="nucleotide sequence ID" value="NZ_JACCFS010000001.1"/>
</dbReference>
<dbReference type="PRINTS" id="PR00111">
    <property type="entry name" value="ABHYDROLASE"/>
</dbReference>
<accession>A0A7Z0EVV9</accession>
<dbReference type="InterPro" id="IPR000639">
    <property type="entry name" value="Epox_hydrolase-like"/>
</dbReference>
<comment type="caution">
    <text evidence="3">The sequence shown here is derived from an EMBL/GenBank/DDBJ whole genome shotgun (WGS) entry which is preliminary data.</text>
</comment>
<dbReference type="PRINTS" id="PR00412">
    <property type="entry name" value="EPOXHYDRLASE"/>
</dbReference>
<proteinExistence type="predicted"/>
<evidence type="ECO:0000313" key="3">
    <source>
        <dbReference type="EMBL" id="NYJ38233.1"/>
    </source>
</evidence>
<protein>
    <submittedName>
        <fullName evidence="3">Pimeloyl-ACP methyl ester carboxylesterase</fullName>
    </submittedName>
</protein>
<evidence type="ECO:0000259" key="2">
    <source>
        <dbReference type="Pfam" id="PF00561"/>
    </source>
</evidence>
<dbReference type="Pfam" id="PF00561">
    <property type="entry name" value="Abhydrolase_1"/>
    <property type="match status" value="1"/>
</dbReference>
<dbReference type="PANTHER" id="PTHR43798:SF31">
    <property type="entry name" value="AB HYDROLASE SUPERFAMILY PROTEIN YCLE"/>
    <property type="match status" value="1"/>
</dbReference>
<feature type="domain" description="AB hydrolase-1" evidence="2">
    <location>
        <begin position="27"/>
        <end position="268"/>
    </location>
</feature>
<dbReference type="InterPro" id="IPR029058">
    <property type="entry name" value="AB_hydrolase_fold"/>
</dbReference>
<dbReference type="Proteomes" id="UP000572051">
    <property type="component" value="Unassembled WGS sequence"/>
</dbReference>
<keyword evidence="1" id="KW-0378">Hydrolase</keyword>
<dbReference type="SUPFAM" id="SSF53474">
    <property type="entry name" value="alpha/beta-Hydrolases"/>
    <property type="match status" value="1"/>
</dbReference>
<gene>
    <name evidence="3" type="ORF">HNR10_006114</name>
</gene>
<organism evidence="3 4">
    <name type="scientific">Nocardiopsis aegyptia</name>
    <dbReference type="NCBI Taxonomy" id="220378"/>
    <lineage>
        <taxon>Bacteria</taxon>
        <taxon>Bacillati</taxon>
        <taxon>Actinomycetota</taxon>
        <taxon>Actinomycetes</taxon>
        <taxon>Streptosporangiales</taxon>
        <taxon>Nocardiopsidaceae</taxon>
        <taxon>Nocardiopsis</taxon>
    </lineage>
</organism>
<dbReference type="AlphaFoldDB" id="A0A7Z0EVV9"/>
<dbReference type="Gene3D" id="3.40.50.1820">
    <property type="entry name" value="alpha/beta hydrolase"/>
    <property type="match status" value="1"/>
</dbReference>
<dbReference type="EMBL" id="JACCFS010000001">
    <property type="protein sequence ID" value="NYJ38233.1"/>
    <property type="molecule type" value="Genomic_DNA"/>
</dbReference>
<dbReference type="GO" id="GO:0016787">
    <property type="term" value="F:hydrolase activity"/>
    <property type="evidence" value="ECO:0007669"/>
    <property type="project" value="UniProtKB-KW"/>
</dbReference>
<evidence type="ECO:0000313" key="4">
    <source>
        <dbReference type="Proteomes" id="UP000572051"/>
    </source>
</evidence>
<sequence length="285" mass="30706">MTVDAVPGGVDLAEGHLAYHTMGEQGPPVVLLHGGGMDRGLLSWRHLGPDLARGHRVFLPDMPKHGDSWPWAARADQAGQVGVLGRLLDHWGLDSATLVGLSMGSAVAAGFALEYPERVDRLVMIDSGGIQDRVPAHGLAYVLVKAPLSRLTALALTPGLVHRGLRDRTFKGPVAGLDDLAAAAYAELRAKRERHAYSDWQRHEIGPRSMRTDLRPLLGRIDCPALVVHGAQDDLVPVRFAREAAERMPNARLVVVEGAGHWSPVERPAEVGAAVRAFLEEPSHA</sequence>
<dbReference type="PANTHER" id="PTHR43798">
    <property type="entry name" value="MONOACYLGLYCEROL LIPASE"/>
    <property type="match status" value="1"/>
</dbReference>
<name>A0A7Z0EVV9_9ACTN</name>
<reference evidence="3 4" key="1">
    <citation type="submission" date="2020-07" db="EMBL/GenBank/DDBJ databases">
        <title>Sequencing the genomes of 1000 actinobacteria strains.</title>
        <authorList>
            <person name="Klenk H.-P."/>
        </authorList>
    </citation>
    <scope>NUCLEOTIDE SEQUENCE [LARGE SCALE GENOMIC DNA]</scope>
    <source>
        <strain evidence="3 4">DSM 44442</strain>
    </source>
</reference>
<keyword evidence="4" id="KW-1185">Reference proteome</keyword>